<keyword evidence="3 5" id="KW-0067">ATP-binding</keyword>
<gene>
    <name evidence="8" type="ORF">T459_17818</name>
</gene>
<evidence type="ECO:0000259" key="7">
    <source>
        <dbReference type="SMART" id="SM00382"/>
    </source>
</evidence>
<evidence type="ECO:0000256" key="3">
    <source>
        <dbReference type="ARBA" id="ARBA00022840"/>
    </source>
</evidence>
<evidence type="ECO:0000256" key="4">
    <source>
        <dbReference type="ARBA" id="ARBA00023128"/>
    </source>
</evidence>
<dbReference type="SUPFAM" id="SSF52540">
    <property type="entry name" value="P-loop containing nucleoside triphosphate hydrolases"/>
    <property type="match status" value="1"/>
</dbReference>
<dbReference type="Gramene" id="PHT79766">
    <property type="protein sequence ID" value="PHT79766"/>
    <property type="gene ID" value="T459_17818"/>
</dbReference>
<dbReference type="SMART" id="SM00382">
    <property type="entry name" value="AAA"/>
    <property type="match status" value="1"/>
</dbReference>
<evidence type="ECO:0000313" key="8">
    <source>
        <dbReference type="EMBL" id="PHT79766.1"/>
    </source>
</evidence>
<keyword evidence="2 5" id="KW-0547">Nucleotide-binding</keyword>
<dbReference type="EMBL" id="AYRZ02000006">
    <property type="protein sequence ID" value="PHT79766.1"/>
    <property type="molecule type" value="Genomic_DNA"/>
</dbReference>
<keyword evidence="4" id="KW-0496">Mitochondrion</keyword>
<dbReference type="Pfam" id="PF00004">
    <property type="entry name" value="AAA"/>
    <property type="match status" value="1"/>
</dbReference>
<dbReference type="Gene3D" id="1.10.8.60">
    <property type="match status" value="1"/>
</dbReference>
<dbReference type="InterPro" id="IPR003959">
    <property type="entry name" value="ATPase_AAA_core"/>
</dbReference>
<keyword evidence="9" id="KW-1185">Reference proteome</keyword>
<accession>A0A2G2ZCP1</accession>
<dbReference type="InterPro" id="IPR027417">
    <property type="entry name" value="P-loop_NTPase"/>
</dbReference>
<evidence type="ECO:0000256" key="1">
    <source>
        <dbReference type="ARBA" id="ARBA00004173"/>
    </source>
</evidence>
<dbReference type="Proteomes" id="UP000222542">
    <property type="component" value="Unassembled WGS sequence"/>
</dbReference>
<dbReference type="GO" id="GO:0005524">
    <property type="term" value="F:ATP binding"/>
    <property type="evidence" value="ECO:0007669"/>
    <property type="project" value="UniProtKB-KW"/>
</dbReference>
<comment type="similarity">
    <text evidence="5">Belongs to the AAA ATPase family.</text>
</comment>
<dbReference type="AlphaFoldDB" id="A0A2G2ZCP1"/>
<dbReference type="GO" id="GO:0016887">
    <property type="term" value="F:ATP hydrolysis activity"/>
    <property type="evidence" value="ECO:0007669"/>
    <property type="project" value="InterPro"/>
</dbReference>
<dbReference type="PANTHER" id="PTHR45644:SF39">
    <property type="entry name" value="AAA-TYPE ATPASE FAMILY PROTEIN-RELATED"/>
    <property type="match status" value="1"/>
</dbReference>
<evidence type="ECO:0000313" key="9">
    <source>
        <dbReference type="Proteomes" id="UP000222542"/>
    </source>
</evidence>
<reference evidence="8 9" key="2">
    <citation type="journal article" date="2017" name="Genome Biol.">
        <title>New reference genome sequences of hot pepper reveal the massive evolution of plant disease-resistance genes by retroduplication.</title>
        <authorList>
            <person name="Kim S."/>
            <person name="Park J."/>
            <person name="Yeom S.I."/>
            <person name="Kim Y.M."/>
            <person name="Seo E."/>
            <person name="Kim K.T."/>
            <person name="Kim M.S."/>
            <person name="Lee J.M."/>
            <person name="Cheong K."/>
            <person name="Shin H.S."/>
            <person name="Kim S.B."/>
            <person name="Han K."/>
            <person name="Lee J."/>
            <person name="Park M."/>
            <person name="Lee H.A."/>
            <person name="Lee H.Y."/>
            <person name="Lee Y."/>
            <person name="Oh S."/>
            <person name="Lee J.H."/>
            <person name="Choi E."/>
            <person name="Choi E."/>
            <person name="Lee S.E."/>
            <person name="Jeon J."/>
            <person name="Kim H."/>
            <person name="Choi G."/>
            <person name="Song H."/>
            <person name="Lee J."/>
            <person name="Lee S.C."/>
            <person name="Kwon J.K."/>
            <person name="Lee H.Y."/>
            <person name="Koo N."/>
            <person name="Hong Y."/>
            <person name="Kim R.W."/>
            <person name="Kang W.H."/>
            <person name="Huh J.H."/>
            <person name="Kang B.C."/>
            <person name="Yang T.J."/>
            <person name="Lee Y.H."/>
            <person name="Bennetzen J.L."/>
            <person name="Choi D."/>
        </authorList>
    </citation>
    <scope>NUCLEOTIDE SEQUENCE [LARGE SCALE GENOMIC DNA]</scope>
    <source>
        <strain evidence="9">cv. CM334</strain>
    </source>
</reference>
<sequence length="406" mass="44508">MVSPKQPTGSLPPTGNKRPSSLSDDVLPFSKHPEVDDAPPSVKRLKGDDNVDTLEKISMLPSDNSKELHSSDQPELEADNVADEKVNNTADEKVLYRTSLGADSYQSIPRLLIVCGHDQHQGKWVALLDRKGSGHVQVNGKTISKYSFCFLNSGDEVVLSQAENNSYIVQLLLVSPSDVGTSAGKGKLLNIENQVSGNKHPRNELHASFPLDAYSLLMVATGFVSICKATLLSLKMVRALQRNTFVGPPGTGKTMLAKAVATEAGANFINISMSSISSKWSSEGEKCIKAVFSLASKIAPSIIFVDEVDSMLGRRENHEEHQAMCRLKNEFMLNWDGLRTKDTERVLVLAATNRPFDLDEAVIRRLPRRLMVNLPDAPNRAKILKVILAKENLAQDVDLENINISL</sequence>
<feature type="compositionally biased region" description="Polar residues" evidence="6">
    <location>
        <begin position="1"/>
        <end position="23"/>
    </location>
</feature>
<protein>
    <submittedName>
        <fullName evidence="8">ATPase family AAA domain-containing protein 1</fullName>
    </submittedName>
</protein>
<feature type="region of interest" description="Disordered" evidence="6">
    <location>
        <begin position="1"/>
        <end position="85"/>
    </location>
</feature>
<proteinExistence type="inferred from homology"/>
<dbReference type="STRING" id="4072.A0A2G2ZCP1"/>
<comment type="caution">
    <text evidence="8">The sequence shown here is derived from an EMBL/GenBank/DDBJ whole genome shotgun (WGS) entry which is preliminary data.</text>
</comment>
<evidence type="ECO:0000256" key="2">
    <source>
        <dbReference type="ARBA" id="ARBA00022741"/>
    </source>
</evidence>
<dbReference type="PANTHER" id="PTHR45644">
    <property type="entry name" value="AAA ATPASE, PUTATIVE (AFU_ORTHOLOGUE AFUA_2G12920)-RELATED-RELATED"/>
    <property type="match status" value="1"/>
</dbReference>
<comment type="subcellular location">
    <subcellularLocation>
        <location evidence="1">Mitochondrion</location>
    </subcellularLocation>
</comment>
<reference evidence="8 9" key="1">
    <citation type="journal article" date="2014" name="Nat. Genet.">
        <title>Genome sequence of the hot pepper provides insights into the evolution of pungency in Capsicum species.</title>
        <authorList>
            <person name="Kim S."/>
            <person name="Park M."/>
            <person name="Yeom S.I."/>
            <person name="Kim Y.M."/>
            <person name="Lee J.M."/>
            <person name="Lee H.A."/>
            <person name="Seo E."/>
            <person name="Choi J."/>
            <person name="Cheong K."/>
            <person name="Kim K.T."/>
            <person name="Jung K."/>
            <person name="Lee G.W."/>
            <person name="Oh S.K."/>
            <person name="Bae C."/>
            <person name="Kim S.B."/>
            <person name="Lee H.Y."/>
            <person name="Kim S.Y."/>
            <person name="Kim M.S."/>
            <person name="Kang B.C."/>
            <person name="Jo Y.D."/>
            <person name="Yang H.B."/>
            <person name="Jeong H.J."/>
            <person name="Kang W.H."/>
            <person name="Kwon J.K."/>
            <person name="Shin C."/>
            <person name="Lim J.Y."/>
            <person name="Park J.H."/>
            <person name="Huh J.H."/>
            <person name="Kim J.S."/>
            <person name="Kim B.D."/>
            <person name="Cohen O."/>
            <person name="Paran I."/>
            <person name="Suh M.C."/>
            <person name="Lee S.B."/>
            <person name="Kim Y.K."/>
            <person name="Shin Y."/>
            <person name="Noh S.J."/>
            <person name="Park J."/>
            <person name="Seo Y.S."/>
            <person name="Kwon S.Y."/>
            <person name="Kim H.A."/>
            <person name="Park J.M."/>
            <person name="Kim H.J."/>
            <person name="Choi S.B."/>
            <person name="Bosland P.W."/>
            <person name="Reeves G."/>
            <person name="Jo S.H."/>
            <person name="Lee B.W."/>
            <person name="Cho H.T."/>
            <person name="Choi H.S."/>
            <person name="Lee M.S."/>
            <person name="Yu Y."/>
            <person name="Do Choi Y."/>
            <person name="Park B.S."/>
            <person name="van Deynze A."/>
            <person name="Ashrafi H."/>
            <person name="Hill T."/>
            <person name="Kim W.T."/>
            <person name="Pai H.S."/>
            <person name="Ahn H.K."/>
            <person name="Yeam I."/>
            <person name="Giovannoni J.J."/>
            <person name="Rose J.K."/>
            <person name="Sorensen I."/>
            <person name="Lee S.J."/>
            <person name="Kim R.W."/>
            <person name="Choi I.Y."/>
            <person name="Choi B.S."/>
            <person name="Lim J.S."/>
            <person name="Lee Y.H."/>
            <person name="Choi D."/>
        </authorList>
    </citation>
    <scope>NUCLEOTIDE SEQUENCE [LARGE SCALE GENOMIC DNA]</scope>
    <source>
        <strain evidence="9">cv. CM334</strain>
    </source>
</reference>
<dbReference type="PROSITE" id="PS00674">
    <property type="entry name" value="AAA"/>
    <property type="match status" value="1"/>
</dbReference>
<organism evidence="8 9">
    <name type="scientific">Capsicum annuum</name>
    <name type="common">Capsicum pepper</name>
    <dbReference type="NCBI Taxonomy" id="4072"/>
    <lineage>
        <taxon>Eukaryota</taxon>
        <taxon>Viridiplantae</taxon>
        <taxon>Streptophyta</taxon>
        <taxon>Embryophyta</taxon>
        <taxon>Tracheophyta</taxon>
        <taxon>Spermatophyta</taxon>
        <taxon>Magnoliopsida</taxon>
        <taxon>eudicotyledons</taxon>
        <taxon>Gunneridae</taxon>
        <taxon>Pentapetalae</taxon>
        <taxon>asterids</taxon>
        <taxon>lamiids</taxon>
        <taxon>Solanales</taxon>
        <taxon>Solanaceae</taxon>
        <taxon>Solanoideae</taxon>
        <taxon>Capsiceae</taxon>
        <taxon>Capsicum</taxon>
    </lineage>
</organism>
<dbReference type="InterPro" id="IPR003593">
    <property type="entry name" value="AAA+_ATPase"/>
</dbReference>
<dbReference type="InterPro" id="IPR003960">
    <property type="entry name" value="ATPase_AAA_CS"/>
</dbReference>
<feature type="compositionally biased region" description="Basic and acidic residues" evidence="6">
    <location>
        <begin position="45"/>
        <end position="55"/>
    </location>
</feature>
<dbReference type="GO" id="GO:0005741">
    <property type="term" value="C:mitochondrial outer membrane"/>
    <property type="evidence" value="ECO:0000318"/>
    <property type="project" value="GO_Central"/>
</dbReference>
<evidence type="ECO:0000256" key="6">
    <source>
        <dbReference type="SAM" id="MobiDB-lite"/>
    </source>
</evidence>
<dbReference type="InterPro" id="IPR051701">
    <property type="entry name" value="Mito_OM_Translocase_MSP1"/>
</dbReference>
<feature type="domain" description="AAA+ ATPase" evidence="7">
    <location>
        <begin position="239"/>
        <end position="376"/>
    </location>
</feature>
<dbReference type="Gene3D" id="3.40.50.300">
    <property type="entry name" value="P-loop containing nucleotide triphosphate hydrolases"/>
    <property type="match status" value="1"/>
</dbReference>
<name>A0A2G2ZCP1_CAPAN</name>
<evidence type="ECO:0000256" key="5">
    <source>
        <dbReference type="RuleBase" id="RU003651"/>
    </source>
</evidence>